<evidence type="ECO:0000313" key="4">
    <source>
        <dbReference type="RefSeq" id="XP_031756160.1"/>
    </source>
</evidence>
<evidence type="ECO:0000313" key="5">
    <source>
        <dbReference type="Xenbase" id="XB-GENE-29095895"/>
    </source>
</evidence>
<organism evidence="3 4">
    <name type="scientific">Xenopus tropicalis</name>
    <name type="common">Western clawed frog</name>
    <name type="synonym">Silurana tropicalis</name>
    <dbReference type="NCBI Taxonomy" id="8364"/>
    <lineage>
        <taxon>Eukaryota</taxon>
        <taxon>Metazoa</taxon>
        <taxon>Chordata</taxon>
        <taxon>Craniata</taxon>
        <taxon>Vertebrata</taxon>
        <taxon>Euteleostomi</taxon>
        <taxon>Amphibia</taxon>
        <taxon>Batrachia</taxon>
        <taxon>Anura</taxon>
        <taxon>Pipoidea</taxon>
        <taxon>Pipidae</taxon>
        <taxon>Xenopodinae</taxon>
        <taxon>Xenopus</taxon>
        <taxon>Silurana</taxon>
    </lineage>
</organism>
<dbReference type="KEGG" id="xtr:116410218"/>
<dbReference type="OMA" id="QRYSEFY"/>
<dbReference type="OrthoDB" id="2419613at2759"/>
<dbReference type="Gene3D" id="2.60.40.4060">
    <property type="entry name" value="Reeler domain"/>
    <property type="match status" value="1"/>
</dbReference>
<dbReference type="GO" id="GO:0016020">
    <property type="term" value="C:membrane"/>
    <property type="evidence" value="ECO:0000318"/>
    <property type="project" value="GO_Central"/>
</dbReference>
<dbReference type="InterPro" id="IPR002861">
    <property type="entry name" value="Reeler_dom"/>
</dbReference>
<evidence type="ECO:0000313" key="3">
    <source>
        <dbReference type="Proteomes" id="UP000008143"/>
    </source>
</evidence>
<proteinExistence type="predicted"/>
<dbReference type="InterPro" id="IPR042307">
    <property type="entry name" value="Reeler_sf"/>
</dbReference>
<dbReference type="CDD" id="cd08544">
    <property type="entry name" value="Reeler"/>
    <property type="match status" value="1"/>
</dbReference>
<dbReference type="AlphaFoldDB" id="A0A8J1JGM5"/>
<protein>
    <submittedName>
        <fullName evidence="4">Ferric-chelate reductase 1</fullName>
    </submittedName>
</protein>
<reference evidence="4" key="1">
    <citation type="submission" date="2025-08" db="UniProtKB">
        <authorList>
            <consortium name="RefSeq"/>
        </authorList>
    </citation>
    <scope>IDENTIFICATION</scope>
    <source>
        <strain evidence="4">Nigerian</strain>
        <tissue evidence="4">Liver and blood</tissue>
    </source>
</reference>
<feature type="transmembrane region" description="Helical" evidence="1">
    <location>
        <begin position="168"/>
        <end position="188"/>
    </location>
</feature>
<dbReference type="RefSeq" id="XP_031756160.1">
    <property type="nucleotide sequence ID" value="XM_031900300.1"/>
</dbReference>
<keyword evidence="1" id="KW-0472">Membrane</keyword>
<gene>
    <name evidence="4 5" type="primary">LOC116410218</name>
</gene>
<accession>A0A8J1JGM5</accession>
<dbReference type="PANTHER" id="PTHR45828:SF44">
    <property type="entry name" value="FERRIC-CHELATE REDUCTASE 1-RELATED"/>
    <property type="match status" value="1"/>
</dbReference>
<dbReference type="Pfam" id="PF02014">
    <property type="entry name" value="Reeler"/>
    <property type="match status" value="1"/>
</dbReference>
<evidence type="ECO:0000259" key="2">
    <source>
        <dbReference type="PROSITE" id="PS51019"/>
    </source>
</evidence>
<feature type="domain" description="Reelin" evidence="2">
    <location>
        <begin position="1"/>
        <end position="145"/>
    </location>
</feature>
<keyword evidence="1" id="KW-0812">Transmembrane</keyword>
<dbReference type="AGR" id="Xenbase:XB-GENE-29095895"/>
<dbReference type="Proteomes" id="UP000008143">
    <property type="component" value="Chromosome 4"/>
</dbReference>
<dbReference type="PROSITE" id="PS51019">
    <property type="entry name" value="REELIN"/>
    <property type="match status" value="1"/>
</dbReference>
<dbReference type="Xenbase" id="XB-GENE-29095895">
    <property type="gene designation" value="LOC116410218"/>
</dbReference>
<evidence type="ECO:0000256" key="1">
    <source>
        <dbReference type="SAM" id="Phobius"/>
    </source>
</evidence>
<name>A0A8J1JGM5_XENTR</name>
<dbReference type="GeneID" id="116410218"/>
<sequence length="190" mass="20189">MFPLHDALPQNSNPPYILVSSKDTYSNGEKITVSLTTTDTALIKGFMIQARKANGDILVGSFEVSNADAQTLTCKSPADAVSHTDSNLKSNIQVTWTAPDVLTGNVMFRATVVKSKKTFWTNVVSTALIYNNKVSNTTTTALNGHTVTALNGHTATTSHGSSNSGFRLSASFTFGLMLGVLTVIAFLLGI</sequence>
<dbReference type="PANTHER" id="PTHR45828">
    <property type="entry name" value="CYTOCHROME B561/FERRIC REDUCTASE TRANSMEMBRANE"/>
    <property type="match status" value="1"/>
</dbReference>
<keyword evidence="3" id="KW-1185">Reference proteome</keyword>
<dbReference type="InterPro" id="IPR051237">
    <property type="entry name" value="Ferric-chelate_Red/DefProt"/>
</dbReference>
<keyword evidence="1" id="KW-1133">Transmembrane helix</keyword>